<keyword evidence="3" id="KW-1185">Reference proteome</keyword>
<evidence type="ECO:0008006" key="4">
    <source>
        <dbReference type="Google" id="ProtNLM"/>
    </source>
</evidence>
<feature type="compositionally biased region" description="Low complexity" evidence="1">
    <location>
        <begin position="147"/>
        <end position="158"/>
    </location>
</feature>
<comment type="caution">
    <text evidence="2">The sequence shown here is derived from an EMBL/GenBank/DDBJ whole genome shotgun (WGS) entry which is preliminary data.</text>
</comment>
<sequence length="243" mass="26493">MAPQKNSEMKEVKNDSAIEFTLADFYSPSTEIWIMQWPFDHDKSNSPWPKLADFEGSEVTLKLNTTEGEFGSIQSSSGKSYELRSMESHTPEEFVFLTSASDTEIVGRVTRHVSVIHYPEASELLKPDKDIARKLGQRSSGTSLTGSARRTATPTQTTRSRHVQTSTGTISTPSSGKRGTSSIITGSSESSKSKKRKHANEASSSLAHSDGDSGRGHSAVTSSGGPHNQSQEIKSKKRKKNED</sequence>
<dbReference type="AlphaFoldDB" id="A0AAV3NJE4"/>
<organism evidence="2 3">
    <name type="scientific">Lithospermum erythrorhizon</name>
    <name type="common">Purple gromwell</name>
    <name type="synonym">Lithospermum officinale var. erythrorhizon</name>
    <dbReference type="NCBI Taxonomy" id="34254"/>
    <lineage>
        <taxon>Eukaryota</taxon>
        <taxon>Viridiplantae</taxon>
        <taxon>Streptophyta</taxon>
        <taxon>Embryophyta</taxon>
        <taxon>Tracheophyta</taxon>
        <taxon>Spermatophyta</taxon>
        <taxon>Magnoliopsida</taxon>
        <taxon>eudicotyledons</taxon>
        <taxon>Gunneridae</taxon>
        <taxon>Pentapetalae</taxon>
        <taxon>asterids</taxon>
        <taxon>lamiids</taxon>
        <taxon>Boraginales</taxon>
        <taxon>Boraginaceae</taxon>
        <taxon>Boraginoideae</taxon>
        <taxon>Lithospermeae</taxon>
        <taxon>Lithospermum</taxon>
    </lineage>
</organism>
<dbReference type="PANTHER" id="PTHR36407:SF1">
    <property type="entry name" value="MEDIATOR-ASSOCIATED PROTEIN 2"/>
    <property type="match status" value="1"/>
</dbReference>
<gene>
    <name evidence="2" type="ORF">LIER_00989</name>
</gene>
<dbReference type="InterPro" id="IPR038823">
    <property type="entry name" value="MED2_plant"/>
</dbReference>
<reference evidence="2 3" key="1">
    <citation type="submission" date="2024-01" db="EMBL/GenBank/DDBJ databases">
        <title>The complete chloroplast genome sequence of Lithospermum erythrorhizon: insights into the phylogenetic relationship among Boraginaceae species and the maternal lineages of purple gromwells.</title>
        <authorList>
            <person name="Okada T."/>
            <person name="Watanabe K."/>
        </authorList>
    </citation>
    <scope>NUCLEOTIDE SEQUENCE [LARGE SCALE GENOMIC DNA]</scope>
</reference>
<evidence type="ECO:0000256" key="1">
    <source>
        <dbReference type="SAM" id="MobiDB-lite"/>
    </source>
</evidence>
<feature type="compositionally biased region" description="Polar residues" evidence="1">
    <location>
        <begin position="137"/>
        <end position="146"/>
    </location>
</feature>
<accession>A0AAV3NJE4</accession>
<dbReference type="PANTHER" id="PTHR36407">
    <property type="entry name" value="MEDIATOR-ASSOCIATED PROTEIN 2"/>
    <property type="match status" value="1"/>
</dbReference>
<feature type="compositionally biased region" description="Low complexity" evidence="1">
    <location>
        <begin position="165"/>
        <end position="190"/>
    </location>
</feature>
<feature type="region of interest" description="Disordered" evidence="1">
    <location>
        <begin position="136"/>
        <end position="243"/>
    </location>
</feature>
<dbReference type="EMBL" id="BAABME010000090">
    <property type="protein sequence ID" value="GAA0139450.1"/>
    <property type="molecule type" value="Genomic_DNA"/>
</dbReference>
<protein>
    <recommendedName>
        <fullName evidence="4">Mediator-associated protein 2</fullName>
    </recommendedName>
</protein>
<dbReference type="Proteomes" id="UP001454036">
    <property type="component" value="Unassembled WGS sequence"/>
</dbReference>
<proteinExistence type="predicted"/>
<evidence type="ECO:0000313" key="2">
    <source>
        <dbReference type="EMBL" id="GAA0139450.1"/>
    </source>
</evidence>
<name>A0AAV3NJE4_LITER</name>
<evidence type="ECO:0000313" key="3">
    <source>
        <dbReference type="Proteomes" id="UP001454036"/>
    </source>
</evidence>
<feature type="compositionally biased region" description="Polar residues" evidence="1">
    <location>
        <begin position="219"/>
        <end position="232"/>
    </location>
</feature>